<dbReference type="SUPFAM" id="SSF50156">
    <property type="entry name" value="PDZ domain-like"/>
    <property type="match status" value="1"/>
</dbReference>
<feature type="domain" description="AH" evidence="15">
    <location>
        <begin position="404"/>
        <end position="630"/>
    </location>
</feature>
<dbReference type="InterPro" id="IPR036034">
    <property type="entry name" value="PDZ_sf"/>
</dbReference>
<dbReference type="PROSITE" id="PS50870">
    <property type="entry name" value="AH"/>
    <property type="match status" value="1"/>
</dbReference>
<dbReference type="InterPro" id="IPR010504">
    <property type="entry name" value="AH_dom"/>
</dbReference>
<dbReference type="SUPFAM" id="SSF103657">
    <property type="entry name" value="BAR/IMD domain-like"/>
    <property type="match status" value="1"/>
</dbReference>
<dbReference type="GO" id="GO:0019904">
    <property type="term" value="F:protein domain specific binding"/>
    <property type="evidence" value="ECO:0007669"/>
    <property type="project" value="InterPro"/>
</dbReference>
<dbReference type="GO" id="GO:0017116">
    <property type="term" value="F:single-stranded DNA helicase activity"/>
    <property type="evidence" value="ECO:0007669"/>
    <property type="project" value="TreeGrafter"/>
</dbReference>
<evidence type="ECO:0000256" key="6">
    <source>
        <dbReference type="ARBA" id="ARBA00023203"/>
    </source>
</evidence>
<accession>A0A0L0FX50</accession>
<comment type="similarity">
    <text evidence="12">Belongs to the MCM family.</text>
</comment>
<dbReference type="OrthoDB" id="3207464at2759"/>
<dbReference type="GO" id="GO:0048471">
    <property type="term" value="C:perinuclear region of cytoplasm"/>
    <property type="evidence" value="ECO:0007669"/>
    <property type="project" value="UniProtKB-SubCell"/>
</dbReference>
<dbReference type="GO" id="GO:0005524">
    <property type="term" value="F:ATP binding"/>
    <property type="evidence" value="ECO:0007669"/>
    <property type="project" value="UniProtKB-KW"/>
</dbReference>
<evidence type="ECO:0000256" key="3">
    <source>
        <dbReference type="ARBA" id="ARBA00022599"/>
    </source>
</evidence>
<dbReference type="SMART" id="SM00228">
    <property type="entry name" value="PDZ"/>
    <property type="match status" value="1"/>
</dbReference>
<dbReference type="STRING" id="667725.A0A0L0FX50"/>
<dbReference type="InterPro" id="IPR001478">
    <property type="entry name" value="PDZ"/>
</dbReference>
<dbReference type="SMART" id="SM01015">
    <property type="entry name" value="Arfaptin"/>
    <property type="match status" value="1"/>
</dbReference>
<dbReference type="Proteomes" id="UP000054560">
    <property type="component" value="Unassembled WGS sequence"/>
</dbReference>
<evidence type="ECO:0000256" key="5">
    <source>
        <dbReference type="ARBA" id="ARBA00023139"/>
    </source>
</evidence>
<evidence type="ECO:0000259" key="14">
    <source>
        <dbReference type="PROSITE" id="PS50106"/>
    </source>
</evidence>
<sequence>MRHPLVNQLSNNQPSTRDEVQNSAVPATDVNTQTTTAALDPQVHEIKRFLTDFVSTDRDGTQHKKYMELMFLGDDFSERTQQNILRYETLFCQQIDALLPEPTEEFDPINSTSEDVIIEHRRMEAVENGHNADAALFRRFSVVFQPPSEGKQITVRNLKASHIGSLVKVKAIVTRTTDVKPKLTYAVYRCALCEGETIQRVTTPQFMPLQFCPGENCSESGSRSKAKLSLLIRGSRFVKYQELRIQELAHQVPVGHTPRAMTVHAQAQAATHQSIKLAKKDERIGLGLGGGAPLCPVVYVYRLLPDTPAAQQNILHCGDEIVSVNGVAVAGKSSQQVAQLVAQAPTEITLDFISFDAVDPEGPPATAKASIWLNAGLLRLSDRFKKQSGSIDGLDSKVSGKEEIETENFRIEINQFENTAVVAGQFLKEFEACGRSLAAMGTAQKFFGENLALNAIYEKDHEIAELLRHTAKMANSCGNQYQAAQFATQDLAKSIQTFTSKVAPDAQVTIDKYLAARSEYSAVVQSIHSMEDEELLSKERGVSLSRCQQGNFKCRLLLSPCLHQHASRRYLRLKEKLSDQLSILQTDVVEKLQLLDKKHSEIITDRFSELIYTLHNTYEGIGNTIATLQEKSNRS</sequence>
<dbReference type="Pfam" id="PF00595">
    <property type="entry name" value="PDZ"/>
    <property type="match status" value="1"/>
</dbReference>
<proteinExistence type="inferred from homology"/>
<dbReference type="InterPro" id="IPR008050">
    <property type="entry name" value="MCM7"/>
</dbReference>
<comment type="subcellular location">
    <subcellularLocation>
        <location evidence="1">Cytoplasm</location>
        <location evidence="1">Perinuclear region</location>
    </subcellularLocation>
    <subcellularLocation>
        <location evidence="2">Membrane</location>
        <topology evidence="2">Lipid-anchor</topology>
    </subcellularLocation>
    <subcellularLocation>
        <location evidence="12">Nucleus</location>
    </subcellularLocation>
    <subcellularLocation>
        <location evidence="10">Synapse</location>
        <location evidence="10">Synaptosome</location>
    </subcellularLocation>
</comment>
<keyword evidence="4" id="KW-0106">Calcium</keyword>
<protein>
    <recommendedName>
        <fullName evidence="12">DNA replication licensing factor MCM7</fullName>
        <ecNumber evidence="12">3.6.4.12</ecNumber>
    </recommendedName>
</protein>
<evidence type="ECO:0000256" key="12">
    <source>
        <dbReference type="RuleBase" id="RU365012"/>
    </source>
</evidence>
<comment type="function">
    <text evidence="9">Probable adapter protein that bind to and organize the subcellular localization of a variety of membrane proteins containing some PDZ recognition sequence. Involved in the clustering of various receptors, possibly by acting at the receptor internalization level. Plays a role in synaptic plasticity by regulating the trafficking and internalization of AMPA receptors. May be regulated upon PRKCA activation. May regulate ASIC1/ASIC3 channel. Regulates actin polymerization by inhibiting the actin-nucleating activity of the Arp2/3 complex; the function is competitive with nucleation promoting factors and is linked to neuronal morphology regulation and AMPA receptor (AMPAR) endocytosis. Via interaction with the Arp2/3 complex involved in regulation of synaptic plasicity of excitatory synapses and required for spine shrinkage during long-term depression (LTD). Involved in regulation of astrocyte morphology, antagonistic to Arp2/3 complex activator WASL/N-WASP function.</text>
</comment>
<keyword evidence="12" id="KW-0235">DNA replication</keyword>
<keyword evidence="12" id="KW-0539">Nucleus</keyword>
<dbReference type="SMART" id="SM00350">
    <property type="entry name" value="MCM"/>
    <property type="match status" value="1"/>
</dbReference>
<feature type="compositionally biased region" description="Polar residues" evidence="13">
    <location>
        <begin position="7"/>
        <end position="34"/>
    </location>
</feature>
<comment type="function">
    <text evidence="12">Acts as component of the MCM2-7 complex (MCM complex) which is the replicative helicase essential for 'once per cell cycle' DNA replication initiation and elongation in eukaryotic cells. The active ATPase sites in the MCM2-7 ring are formed through the interaction surfaces of two neighboring subunits such that a critical structure of a conserved arginine finger motif is provided in trans relative to the ATP-binding site of the Walker A box of the adjacent subunit. The six ATPase active sites, however, are likely to contribute differentially to the complex helicase activity.</text>
</comment>
<dbReference type="AlphaFoldDB" id="A0A0L0FX50"/>
<dbReference type="eggNOG" id="KOG3651">
    <property type="taxonomic scope" value="Eukaryota"/>
</dbReference>
<dbReference type="GO" id="GO:0006270">
    <property type="term" value="P:DNA replication initiation"/>
    <property type="evidence" value="ECO:0007669"/>
    <property type="project" value="InterPro"/>
</dbReference>
<feature type="region of interest" description="Disordered" evidence="13">
    <location>
        <begin position="1"/>
        <end position="34"/>
    </location>
</feature>
<keyword evidence="12" id="KW-0547">Nucleotide-binding</keyword>
<dbReference type="PANTHER" id="PTHR11630">
    <property type="entry name" value="DNA REPLICATION LICENSING FACTOR MCM FAMILY MEMBER"/>
    <property type="match status" value="1"/>
</dbReference>
<keyword evidence="17" id="KW-1185">Reference proteome</keyword>
<evidence type="ECO:0000256" key="7">
    <source>
        <dbReference type="ARBA" id="ARBA00023288"/>
    </source>
</evidence>
<dbReference type="GO" id="GO:0042555">
    <property type="term" value="C:MCM complex"/>
    <property type="evidence" value="ECO:0007669"/>
    <property type="project" value="InterPro"/>
</dbReference>
<dbReference type="InterPro" id="IPR012340">
    <property type="entry name" value="NA-bd_OB-fold"/>
</dbReference>
<keyword evidence="3" id="KW-0770">Synapse</keyword>
<keyword evidence="3" id="KW-0771">Synaptosome</keyword>
<dbReference type="GO" id="GO:0000727">
    <property type="term" value="P:double-strand break repair via break-induced replication"/>
    <property type="evidence" value="ECO:0007669"/>
    <property type="project" value="TreeGrafter"/>
</dbReference>
<comment type="subunit">
    <text evidence="11">Monomer and homodimer. Interacts with CXADR. Interacts presynaptically with the glutamate receptors GRIA2, GRIA3, GRIK3, isoform 3 of GRIA4, isoform A of GRM4, GRM7 and GRM8; with NAPA and NAPB; and with BTG2. The interaction with NAPA and NAPB disrupts the interaction with GRIA2, conducting to the internalization of GRIA2. Interacts with PRKCA; with the amine transporters SLC6A2 and SLC6A3; with the channels ASIC1 and ASIC2; with the GTP-binding proteins ARF1 and ARF3; with the ephrin receptor tyrosine kinases EPHA7, EPHB1 and EPHB2; with ERBB2 and through its PDZ domain with the C-terminal tail of PRLHR. Interacts with UNC5A. Interacts (via AH domain) with NCS1/FREQ; in a calcium-dependent manner. Interacts with F-actin and associates with the ARP2/3 complex. Interacts (via PDZ domain) with ARF1 (activated); the interaction blocks Arp2/3 complex inhibition. Interacts with SORCS3.</text>
</comment>
<dbReference type="Pfam" id="PF06456">
    <property type="entry name" value="Arfaptin"/>
    <property type="match status" value="1"/>
</dbReference>
<dbReference type="GO" id="GO:0006271">
    <property type="term" value="P:DNA strand elongation involved in DNA replication"/>
    <property type="evidence" value="ECO:0007669"/>
    <property type="project" value="TreeGrafter"/>
</dbReference>
<evidence type="ECO:0000256" key="2">
    <source>
        <dbReference type="ARBA" id="ARBA00004635"/>
    </source>
</evidence>
<evidence type="ECO:0000313" key="17">
    <source>
        <dbReference type="Proteomes" id="UP000054560"/>
    </source>
</evidence>
<dbReference type="GO" id="GO:0016787">
    <property type="term" value="F:hydrolase activity"/>
    <property type="evidence" value="ECO:0007669"/>
    <property type="project" value="UniProtKB-KW"/>
</dbReference>
<dbReference type="PANTHER" id="PTHR11630:SF26">
    <property type="entry name" value="DNA REPLICATION LICENSING FACTOR MCM7"/>
    <property type="match status" value="1"/>
</dbReference>
<keyword evidence="12" id="KW-0238">DNA-binding</keyword>
<name>A0A0L0FX50_9EUKA</name>
<evidence type="ECO:0000313" key="16">
    <source>
        <dbReference type="EMBL" id="KNC81214.1"/>
    </source>
</evidence>
<dbReference type="EMBL" id="KQ242057">
    <property type="protein sequence ID" value="KNC81214.1"/>
    <property type="molecule type" value="Genomic_DNA"/>
</dbReference>
<keyword evidence="6" id="KW-0009">Actin-binding</keyword>
<dbReference type="SUPFAM" id="SSF50249">
    <property type="entry name" value="Nucleic acid-binding proteins"/>
    <property type="match status" value="1"/>
</dbReference>
<evidence type="ECO:0000256" key="4">
    <source>
        <dbReference type="ARBA" id="ARBA00022837"/>
    </source>
</evidence>
<evidence type="ECO:0000256" key="13">
    <source>
        <dbReference type="SAM" id="MobiDB-lite"/>
    </source>
</evidence>
<dbReference type="GO" id="GO:0005634">
    <property type="term" value="C:nucleus"/>
    <property type="evidence" value="ECO:0007669"/>
    <property type="project" value="UniProtKB-SubCell"/>
</dbReference>
<dbReference type="GO" id="GO:0003697">
    <property type="term" value="F:single-stranded DNA binding"/>
    <property type="evidence" value="ECO:0007669"/>
    <property type="project" value="TreeGrafter"/>
</dbReference>
<dbReference type="PRINTS" id="PR01663">
    <property type="entry name" value="MCMPROTEIN7"/>
</dbReference>
<dbReference type="InterPro" id="IPR027267">
    <property type="entry name" value="AH/BAR_dom_sf"/>
</dbReference>
<dbReference type="EC" id="3.6.4.12" evidence="12"/>
<dbReference type="InterPro" id="IPR031327">
    <property type="entry name" value="MCM"/>
</dbReference>
<dbReference type="RefSeq" id="XP_014155116.1">
    <property type="nucleotide sequence ID" value="XM_014299641.1"/>
</dbReference>
<keyword evidence="12" id="KW-0378">Hydrolase</keyword>
<evidence type="ECO:0000256" key="11">
    <source>
        <dbReference type="ARBA" id="ARBA00093501"/>
    </source>
</evidence>
<evidence type="ECO:0000256" key="10">
    <source>
        <dbReference type="ARBA" id="ARBA00034102"/>
    </source>
</evidence>
<dbReference type="InterPro" id="IPR033762">
    <property type="entry name" value="MCM_OB"/>
</dbReference>
<feature type="domain" description="PDZ" evidence="14">
    <location>
        <begin position="274"/>
        <end position="356"/>
    </location>
</feature>
<dbReference type="PROSITE" id="PS50106">
    <property type="entry name" value="PDZ"/>
    <property type="match status" value="1"/>
</dbReference>
<reference evidence="16 17" key="1">
    <citation type="submission" date="2011-02" db="EMBL/GenBank/DDBJ databases">
        <title>The Genome Sequence of Sphaeroforma arctica JP610.</title>
        <authorList>
            <consortium name="The Broad Institute Genome Sequencing Platform"/>
            <person name="Russ C."/>
            <person name="Cuomo C."/>
            <person name="Young S.K."/>
            <person name="Zeng Q."/>
            <person name="Gargeya S."/>
            <person name="Alvarado L."/>
            <person name="Berlin A."/>
            <person name="Chapman S.B."/>
            <person name="Chen Z."/>
            <person name="Freedman E."/>
            <person name="Gellesch M."/>
            <person name="Goldberg J."/>
            <person name="Griggs A."/>
            <person name="Gujja S."/>
            <person name="Heilman E."/>
            <person name="Heiman D."/>
            <person name="Howarth C."/>
            <person name="Mehta T."/>
            <person name="Neiman D."/>
            <person name="Pearson M."/>
            <person name="Roberts A."/>
            <person name="Saif S."/>
            <person name="Shea T."/>
            <person name="Shenoy N."/>
            <person name="Sisk P."/>
            <person name="Stolte C."/>
            <person name="Sykes S."/>
            <person name="White J."/>
            <person name="Yandava C."/>
            <person name="Burger G."/>
            <person name="Gray M.W."/>
            <person name="Holland P.W.H."/>
            <person name="King N."/>
            <person name="Lang F.B.F."/>
            <person name="Roger A.J."/>
            <person name="Ruiz-Trillo I."/>
            <person name="Haas B."/>
            <person name="Nusbaum C."/>
            <person name="Birren B."/>
        </authorList>
    </citation>
    <scope>NUCLEOTIDE SEQUENCE [LARGE SCALE GENOMIC DNA]</scope>
    <source>
        <strain evidence="16 17">JP610</strain>
    </source>
</reference>
<evidence type="ECO:0000259" key="15">
    <source>
        <dbReference type="PROSITE" id="PS50870"/>
    </source>
</evidence>
<dbReference type="Gene3D" id="2.30.42.10">
    <property type="match status" value="1"/>
</dbReference>
<dbReference type="GO" id="GO:0003779">
    <property type="term" value="F:actin binding"/>
    <property type="evidence" value="ECO:0007669"/>
    <property type="project" value="UniProtKB-KW"/>
</dbReference>
<keyword evidence="8 12" id="KW-0131">Cell cycle</keyword>
<organism evidence="16 17">
    <name type="scientific">Sphaeroforma arctica JP610</name>
    <dbReference type="NCBI Taxonomy" id="667725"/>
    <lineage>
        <taxon>Eukaryota</taxon>
        <taxon>Ichthyosporea</taxon>
        <taxon>Ichthyophonida</taxon>
        <taxon>Sphaeroforma</taxon>
    </lineage>
</organism>
<comment type="catalytic activity">
    <reaction evidence="12">
        <text>ATP + H2O = ADP + phosphate + H(+)</text>
        <dbReference type="Rhea" id="RHEA:13065"/>
        <dbReference type="ChEBI" id="CHEBI:15377"/>
        <dbReference type="ChEBI" id="CHEBI:15378"/>
        <dbReference type="ChEBI" id="CHEBI:30616"/>
        <dbReference type="ChEBI" id="CHEBI:43474"/>
        <dbReference type="ChEBI" id="CHEBI:456216"/>
        <dbReference type="EC" id="3.6.4.12"/>
    </reaction>
</comment>
<gene>
    <name evidence="12" type="primary">MCM7</name>
    <name evidence="16" type="ORF">SARC_06459</name>
</gene>
<keyword evidence="7" id="KW-0449">Lipoprotein</keyword>
<evidence type="ECO:0000256" key="9">
    <source>
        <dbReference type="ARBA" id="ARBA00033721"/>
    </source>
</evidence>
<dbReference type="GeneID" id="25906963"/>
<keyword evidence="12" id="KW-0067">ATP-binding</keyword>
<evidence type="ECO:0000256" key="1">
    <source>
        <dbReference type="ARBA" id="ARBA00004556"/>
    </source>
</evidence>
<dbReference type="GO" id="GO:0016020">
    <property type="term" value="C:membrane"/>
    <property type="evidence" value="ECO:0007669"/>
    <property type="project" value="UniProtKB-SubCell"/>
</dbReference>
<dbReference type="Gene3D" id="2.20.28.10">
    <property type="match status" value="1"/>
</dbReference>
<keyword evidence="5" id="KW-0564">Palmitate</keyword>
<keyword evidence="12" id="KW-0347">Helicase</keyword>
<dbReference type="Gene3D" id="2.40.50.140">
    <property type="entry name" value="Nucleic acid-binding proteins"/>
    <property type="match status" value="1"/>
</dbReference>
<dbReference type="Gene3D" id="1.20.1270.60">
    <property type="entry name" value="Arfaptin homology (AH) domain/BAR domain"/>
    <property type="match status" value="1"/>
</dbReference>
<dbReference type="eggNOG" id="KOG0482">
    <property type="taxonomic scope" value="Eukaryota"/>
</dbReference>
<evidence type="ECO:0000256" key="8">
    <source>
        <dbReference type="ARBA" id="ARBA00023306"/>
    </source>
</evidence>
<dbReference type="Pfam" id="PF17207">
    <property type="entry name" value="MCM_OB"/>
    <property type="match status" value="1"/>
</dbReference>